<dbReference type="PROSITE" id="PS00018">
    <property type="entry name" value="EF_HAND_1"/>
    <property type="match status" value="1"/>
</dbReference>
<dbReference type="KEGG" id="lack:FLP15_08375"/>
<keyword evidence="4" id="KW-1185">Reference proteome</keyword>
<keyword evidence="1" id="KW-1133">Transmembrane helix</keyword>
<organism evidence="3 4">
    <name type="scientific">Lactococcus protaetiae</name>
    <dbReference type="NCBI Taxonomy" id="2592653"/>
    <lineage>
        <taxon>Bacteria</taxon>
        <taxon>Bacillati</taxon>
        <taxon>Bacillota</taxon>
        <taxon>Bacilli</taxon>
        <taxon>Lactobacillales</taxon>
        <taxon>Streptococcaceae</taxon>
        <taxon>Lactococcus</taxon>
    </lineage>
</organism>
<evidence type="ECO:0000259" key="2">
    <source>
        <dbReference type="Pfam" id="PF17802"/>
    </source>
</evidence>
<proteinExistence type="predicted"/>
<evidence type="ECO:0000313" key="4">
    <source>
        <dbReference type="Proteomes" id="UP000315128"/>
    </source>
</evidence>
<evidence type="ECO:0000256" key="1">
    <source>
        <dbReference type="SAM" id="Phobius"/>
    </source>
</evidence>
<keyword evidence="1" id="KW-0812">Transmembrane</keyword>
<dbReference type="InterPro" id="IPR041033">
    <property type="entry name" value="SpaA_PFL_dom_1"/>
</dbReference>
<dbReference type="Proteomes" id="UP000315128">
    <property type="component" value="Chromosome"/>
</dbReference>
<dbReference type="InterPro" id="IPR018247">
    <property type="entry name" value="EF_Hand_1_Ca_BS"/>
</dbReference>
<name>A0A514Z9A8_9LACT</name>
<dbReference type="Gene3D" id="2.60.40.10">
    <property type="entry name" value="Immunoglobulins"/>
    <property type="match status" value="1"/>
</dbReference>
<gene>
    <name evidence="3" type="ORF">FLP15_08375</name>
</gene>
<protein>
    <recommendedName>
        <fullName evidence="2">SpaA-like prealbumin fold domain-containing protein</fullName>
    </recommendedName>
</protein>
<dbReference type="InterPro" id="IPR013783">
    <property type="entry name" value="Ig-like_fold"/>
</dbReference>
<sequence length="170" mass="17633">MIATSEDNANAGKYLASDGNSYTTADTLPSGVSFLTSTSDGNGHATFDGLPLAFNDGNGNGILDWTDSNSNGIIDPGELSDGDTVQSDYWVVETKAPAGYELLKTPQKVTVNDTTSNDSTIELTVADQKSTDLPFTGGAGQVLLVTLALGSIGIGTAIIVARKKRQSKEV</sequence>
<evidence type="ECO:0000313" key="3">
    <source>
        <dbReference type="EMBL" id="QDK71163.1"/>
    </source>
</evidence>
<dbReference type="Pfam" id="PF17802">
    <property type="entry name" value="SpaA"/>
    <property type="match status" value="1"/>
</dbReference>
<keyword evidence="1" id="KW-0472">Membrane</keyword>
<dbReference type="EMBL" id="CP041356">
    <property type="protein sequence ID" value="QDK71163.1"/>
    <property type="molecule type" value="Genomic_DNA"/>
</dbReference>
<dbReference type="AlphaFoldDB" id="A0A514Z9A8"/>
<feature type="transmembrane region" description="Helical" evidence="1">
    <location>
        <begin position="142"/>
        <end position="161"/>
    </location>
</feature>
<reference evidence="3 4" key="1">
    <citation type="submission" date="2019-07" db="EMBL/GenBank/DDBJ databases">
        <title>Genome sequencing of KACC 19320.</title>
        <authorList>
            <person name="Heo J."/>
            <person name="Kim S.-J."/>
            <person name="Kim J.-S."/>
            <person name="Hong S.-B."/>
            <person name="Kwon S.-W."/>
        </authorList>
    </citation>
    <scope>NUCLEOTIDE SEQUENCE [LARGE SCALE GENOMIC DNA]</scope>
    <source>
        <strain evidence="3 4">KACC 19320</strain>
    </source>
</reference>
<feature type="domain" description="SpaA-like prealbumin fold" evidence="2">
    <location>
        <begin position="55"/>
        <end position="122"/>
    </location>
</feature>
<accession>A0A514Z9A8</accession>